<reference evidence="1" key="2">
    <citation type="submission" date="2014-05" db="EMBL/GenBank/DDBJ databases">
        <title>The genome and life-stage specific transcriptomes of Globodera pallida elucidate key aspects of plant parasitism by a cyst nematode.</title>
        <authorList>
            <person name="Cotton J.A."/>
            <person name="Lilley C.J."/>
            <person name="Jones L.M."/>
            <person name="Kikuchi T."/>
            <person name="Reid A.J."/>
            <person name="Thorpe P."/>
            <person name="Tsai I.J."/>
            <person name="Beasley H."/>
            <person name="Blok V."/>
            <person name="Cock P.J.A."/>
            <person name="Van den Akker S.E."/>
            <person name="Holroyd N."/>
            <person name="Hunt M."/>
            <person name="Mantelin S."/>
            <person name="Naghra H."/>
            <person name="Pain A."/>
            <person name="Palomares-Rius J.E."/>
            <person name="Zarowiecki M."/>
            <person name="Berriman M."/>
            <person name="Jones J.T."/>
            <person name="Urwin P.E."/>
        </authorList>
    </citation>
    <scope>NUCLEOTIDE SEQUENCE [LARGE SCALE GENOMIC DNA]</scope>
    <source>
        <strain evidence="1">Lindley</strain>
    </source>
</reference>
<dbReference type="AlphaFoldDB" id="A0A183BPM3"/>
<dbReference type="WBParaSite" id="GPLIN_000255900">
    <property type="protein sequence ID" value="GPLIN_000255900"/>
    <property type="gene ID" value="GPLIN_000255900"/>
</dbReference>
<accession>A0A183BPM3</accession>
<organism evidence="1 2">
    <name type="scientific">Globodera pallida</name>
    <name type="common">Potato cyst nematode worm</name>
    <name type="synonym">Heterodera pallida</name>
    <dbReference type="NCBI Taxonomy" id="36090"/>
    <lineage>
        <taxon>Eukaryota</taxon>
        <taxon>Metazoa</taxon>
        <taxon>Ecdysozoa</taxon>
        <taxon>Nematoda</taxon>
        <taxon>Chromadorea</taxon>
        <taxon>Rhabditida</taxon>
        <taxon>Tylenchina</taxon>
        <taxon>Tylenchomorpha</taxon>
        <taxon>Tylenchoidea</taxon>
        <taxon>Heteroderidae</taxon>
        <taxon>Heteroderinae</taxon>
        <taxon>Globodera</taxon>
    </lineage>
</organism>
<evidence type="ECO:0000313" key="2">
    <source>
        <dbReference type="WBParaSite" id="GPLIN_000255900"/>
    </source>
</evidence>
<sequence>MKNPANEPVLEYRKGSAESVALEQELQKLWAEPVEVPLCIGTEKIFRKEQSIKQPMATPDEREIGDPVDSAVVAEEIECAPPAQQPNCSKGGGGGAVDRVEVNGTQKVMLVTAREHRSPLIGLEKCTSVELWDSTNGNVRQKRNADRKAYESCPIGRADEAAEEDGGHWKMRRKMKHDVLCDEDHHRKMKHDV</sequence>
<proteinExistence type="predicted"/>
<name>A0A183BPM3_GLOPA</name>
<keyword evidence="1" id="KW-1185">Reference proteome</keyword>
<reference evidence="1" key="1">
    <citation type="submission" date="2013-12" db="EMBL/GenBank/DDBJ databases">
        <authorList>
            <person name="Aslett M."/>
        </authorList>
    </citation>
    <scope>NUCLEOTIDE SEQUENCE [LARGE SCALE GENOMIC DNA]</scope>
    <source>
        <strain evidence="1">Lindley</strain>
    </source>
</reference>
<evidence type="ECO:0000313" key="1">
    <source>
        <dbReference type="Proteomes" id="UP000050741"/>
    </source>
</evidence>
<protein>
    <submittedName>
        <fullName evidence="2">Uncharacterized protein</fullName>
    </submittedName>
</protein>
<dbReference type="Proteomes" id="UP000050741">
    <property type="component" value="Unassembled WGS sequence"/>
</dbReference>
<reference evidence="2" key="3">
    <citation type="submission" date="2016-06" db="UniProtKB">
        <authorList>
            <consortium name="WormBaseParasite"/>
        </authorList>
    </citation>
    <scope>IDENTIFICATION</scope>
</reference>